<keyword evidence="4" id="KW-1185">Reference proteome</keyword>
<evidence type="ECO:0000313" key="3">
    <source>
        <dbReference type="EMBL" id="KAK7680025.1"/>
    </source>
</evidence>
<dbReference type="Pfam" id="PF18803">
    <property type="entry name" value="CxC2"/>
    <property type="match status" value="1"/>
</dbReference>
<feature type="domain" description="CxC2-like cysteine cluster KDZ transposase-associated" evidence="2">
    <location>
        <begin position="2"/>
        <end position="47"/>
    </location>
</feature>
<evidence type="ECO:0000256" key="1">
    <source>
        <dbReference type="SAM" id="MobiDB-lite"/>
    </source>
</evidence>
<evidence type="ECO:0000259" key="2">
    <source>
        <dbReference type="Pfam" id="PF18803"/>
    </source>
</evidence>
<protein>
    <recommendedName>
        <fullName evidence="2">CxC2-like cysteine cluster KDZ transposase-associated domain-containing protein</fullName>
    </recommendedName>
</protein>
<feature type="region of interest" description="Disordered" evidence="1">
    <location>
        <begin position="194"/>
        <end position="231"/>
    </location>
</feature>
<dbReference type="InterPro" id="IPR041457">
    <property type="entry name" value="CxC2_KDZ-assoc"/>
</dbReference>
<reference evidence="3 4" key="1">
    <citation type="submission" date="2022-09" db="EMBL/GenBank/DDBJ databases">
        <authorList>
            <person name="Palmer J.M."/>
        </authorList>
    </citation>
    <scope>NUCLEOTIDE SEQUENCE [LARGE SCALE GENOMIC DNA]</scope>
    <source>
        <strain evidence="3 4">DSM 7382</strain>
    </source>
</reference>
<proteinExistence type="predicted"/>
<comment type="caution">
    <text evidence="3">The sequence shown here is derived from an EMBL/GenBank/DDBJ whole genome shotgun (WGS) entry which is preliminary data.</text>
</comment>
<dbReference type="Proteomes" id="UP001385951">
    <property type="component" value="Unassembled WGS sequence"/>
</dbReference>
<name>A0AAW0FEM1_9APHY</name>
<feature type="compositionally biased region" description="Basic and acidic residues" evidence="1">
    <location>
        <begin position="204"/>
        <end position="214"/>
    </location>
</feature>
<dbReference type="EMBL" id="JASBNA010000053">
    <property type="protein sequence ID" value="KAK7680025.1"/>
    <property type="molecule type" value="Genomic_DNA"/>
</dbReference>
<sequence length="231" mass="26406">MGLFPASRKKTRTVFTFRLLEHFDVSNLEAKVPAYIYYNCLIRLTSNPSLRRRSGHPYVNPVGEIPAGQLGLFCAACPQPDINLLDDWKDDPEKWKYMPTLLADDNFKQHHLAMKHDFDNVALNDGLAYMVAHKRFQAYMSEAPTAKAAIRSHFPPLLLISISNTQTVISVWQSAIYDKRRKLQKRIDESHRDSSVYLPPLGDDSLHPNDRLDDSQWEFEDEDGSVSMPGS</sequence>
<dbReference type="AlphaFoldDB" id="A0AAW0FEM1"/>
<accession>A0AAW0FEM1</accession>
<gene>
    <name evidence="3" type="ORF">QCA50_016971</name>
</gene>
<organism evidence="3 4">
    <name type="scientific">Cerrena zonata</name>
    <dbReference type="NCBI Taxonomy" id="2478898"/>
    <lineage>
        <taxon>Eukaryota</taxon>
        <taxon>Fungi</taxon>
        <taxon>Dikarya</taxon>
        <taxon>Basidiomycota</taxon>
        <taxon>Agaricomycotina</taxon>
        <taxon>Agaricomycetes</taxon>
        <taxon>Polyporales</taxon>
        <taxon>Cerrenaceae</taxon>
        <taxon>Cerrena</taxon>
    </lineage>
</organism>
<feature type="compositionally biased region" description="Acidic residues" evidence="1">
    <location>
        <begin position="215"/>
        <end position="224"/>
    </location>
</feature>
<evidence type="ECO:0000313" key="4">
    <source>
        <dbReference type="Proteomes" id="UP001385951"/>
    </source>
</evidence>